<evidence type="ECO:0000313" key="1">
    <source>
        <dbReference type="EMBL" id="GDZ96080.1"/>
    </source>
</evidence>
<dbReference type="Proteomes" id="UP000299794">
    <property type="component" value="Unassembled WGS sequence"/>
</dbReference>
<comment type="caution">
    <text evidence="1">The sequence shown here is derived from an EMBL/GenBank/DDBJ whole genome shotgun (WGS) entry which is preliminary data.</text>
</comment>
<protein>
    <submittedName>
        <fullName evidence="1">Uncharacterized protein</fullName>
    </submittedName>
</protein>
<organism evidence="1 2">
    <name type="scientific">Planktothrix agardhii CCAP 1459/11A</name>
    <dbReference type="NCBI Taxonomy" id="282420"/>
    <lineage>
        <taxon>Bacteria</taxon>
        <taxon>Bacillati</taxon>
        <taxon>Cyanobacteriota</taxon>
        <taxon>Cyanophyceae</taxon>
        <taxon>Oscillatoriophycideae</taxon>
        <taxon>Oscillatoriales</taxon>
        <taxon>Microcoleaceae</taxon>
        <taxon>Planktothrix</taxon>
    </lineage>
</organism>
<reference evidence="2" key="1">
    <citation type="submission" date="2019-02" db="EMBL/GenBank/DDBJ databases">
        <title>Draft genome sequence of Planktothrix agardhii NIES-905.</title>
        <authorList>
            <person name="Yamaguchi H."/>
            <person name="Suzuki S."/>
            <person name="Kawachi M."/>
        </authorList>
    </citation>
    <scope>NUCLEOTIDE SEQUENCE [LARGE SCALE GENOMIC DNA]</scope>
    <source>
        <strain evidence="2">CCAP 1459/11A</strain>
    </source>
</reference>
<dbReference type="RefSeq" id="WP_026788183.1">
    <property type="nucleotide sequence ID" value="NZ_BJCD01000076.1"/>
</dbReference>
<proteinExistence type="predicted"/>
<accession>A0A4P5ZIN5</accession>
<dbReference type="AlphaFoldDB" id="A0A4P5ZIN5"/>
<sequence>MEFNKNTLAQTMAFLLSIPPESNLAKLLKLCLVTQYNGENLGQNALEKSYELISNPTDLPYWIQEVIQSNNKITPEEWQAFGQLNLTQTQDFINTLLQELDNLKF</sequence>
<name>A0A4P5ZIN5_PLAAG</name>
<dbReference type="EMBL" id="BJCD01000076">
    <property type="protein sequence ID" value="GDZ96080.1"/>
    <property type="molecule type" value="Genomic_DNA"/>
</dbReference>
<gene>
    <name evidence="1" type="ORF">PA905_45120</name>
</gene>
<evidence type="ECO:0000313" key="2">
    <source>
        <dbReference type="Proteomes" id="UP000299794"/>
    </source>
</evidence>